<dbReference type="AlphaFoldDB" id="A0A0C2ZZ57"/>
<organism evidence="1 2">
    <name type="scientific">Scleroderma citrinum Foug A</name>
    <dbReference type="NCBI Taxonomy" id="1036808"/>
    <lineage>
        <taxon>Eukaryota</taxon>
        <taxon>Fungi</taxon>
        <taxon>Dikarya</taxon>
        <taxon>Basidiomycota</taxon>
        <taxon>Agaricomycotina</taxon>
        <taxon>Agaricomycetes</taxon>
        <taxon>Agaricomycetidae</taxon>
        <taxon>Boletales</taxon>
        <taxon>Sclerodermatineae</taxon>
        <taxon>Sclerodermataceae</taxon>
        <taxon>Scleroderma</taxon>
    </lineage>
</organism>
<evidence type="ECO:0000313" key="2">
    <source>
        <dbReference type="Proteomes" id="UP000053989"/>
    </source>
</evidence>
<dbReference type="Proteomes" id="UP000053989">
    <property type="component" value="Unassembled WGS sequence"/>
</dbReference>
<dbReference type="EMBL" id="KN822097">
    <property type="protein sequence ID" value="KIM57727.1"/>
    <property type="molecule type" value="Genomic_DNA"/>
</dbReference>
<proteinExistence type="predicted"/>
<dbReference type="OrthoDB" id="6222486at2759"/>
<protein>
    <submittedName>
        <fullName evidence="1">Uncharacterized protein</fullName>
    </submittedName>
</protein>
<keyword evidence="2" id="KW-1185">Reference proteome</keyword>
<accession>A0A0C2ZZ57</accession>
<sequence length="93" mass="10169">MALEIAPSAGPLSTTSPNLMPFHIEYTGPAPISRYFRPKSAPTSDVTRNLTAQGALEPLPPPWSVFPRSLLQGKVAHKRIKSAHRESLAPQRQ</sequence>
<dbReference type="HOGENOM" id="CLU_2400998_0_0_1"/>
<evidence type="ECO:0000313" key="1">
    <source>
        <dbReference type="EMBL" id="KIM57727.1"/>
    </source>
</evidence>
<dbReference type="GO" id="GO:0032299">
    <property type="term" value="C:ribonuclease H2 complex"/>
    <property type="evidence" value="ECO:0007669"/>
    <property type="project" value="InterPro"/>
</dbReference>
<dbReference type="Gene3D" id="2.40.128.680">
    <property type="match status" value="1"/>
</dbReference>
<dbReference type="STRING" id="1036808.A0A0C2ZZ57"/>
<dbReference type="InParanoid" id="A0A0C2ZZ57"/>
<reference evidence="2" key="2">
    <citation type="submission" date="2015-01" db="EMBL/GenBank/DDBJ databases">
        <title>Evolutionary Origins and Diversification of the Mycorrhizal Mutualists.</title>
        <authorList>
            <consortium name="DOE Joint Genome Institute"/>
            <consortium name="Mycorrhizal Genomics Consortium"/>
            <person name="Kohler A."/>
            <person name="Kuo A."/>
            <person name="Nagy L.G."/>
            <person name="Floudas D."/>
            <person name="Copeland A."/>
            <person name="Barry K.W."/>
            <person name="Cichocki N."/>
            <person name="Veneault-Fourrey C."/>
            <person name="LaButti K."/>
            <person name="Lindquist E.A."/>
            <person name="Lipzen A."/>
            <person name="Lundell T."/>
            <person name="Morin E."/>
            <person name="Murat C."/>
            <person name="Riley R."/>
            <person name="Ohm R."/>
            <person name="Sun H."/>
            <person name="Tunlid A."/>
            <person name="Henrissat B."/>
            <person name="Grigoriev I.V."/>
            <person name="Hibbett D.S."/>
            <person name="Martin F."/>
        </authorList>
    </citation>
    <scope>NUCLEOTIDE SEQUENCE [LARGE SCALE GENOMIC DNA]</scope>
    <source>
        <strain evidence="2">Foug A</strain>
    </source>
</reference>
<gene>
    <name evidence="1" type="ORF">SCLCIDRAFT_1219252</name>
</gene>
<dbReference type="InterPro" id="IPR013924">
    <property type="entry name" value="RNase_H2_suC"/>
</dbReference>
<dbReference type="Pfam" id="PF08615">
    <property type="entry name" value="RNase_H2_suC"/>
    <property type="match status" value="1"/>
</dbReference>
<name>A0A0C2ZZ57_9AGAM</name>
<dbReference type="GO" id="GO:0006401">
    <property type="term" value="P:RNA catabolic process"/>
    <property type="evidence" value="ECO:0007669"/>
    <property type="project" value="InterPro"/>
</dbReference>
<reference evidence="1 2" key="1">
    <citation type="submission" date="2014-04" db="EMBL/GenBank/DDBJ databases">
        <authorList>
            <consortium name="DOE Joint Genome Institute"/>
            <person name="Kuo A."/>
            <person name="Kohler A."/>
            <person name="Nagy L.G."/>
            <person name="Floudas D."/>
            <person name="Copeland A."/>
            <person name="Barry K.W."/>
            <person name="Cichocki N."/>
            <person name="Veneault-Fourrey C."/>
            <person name="LaButti K."/>
            <person name="Lindquist E.A."/>
            <person name="Lipzen A."/>
            <person name="Lundell T."/>
            <person name="Morin E."/>
            <person name="Murat C."/>
            <person name="Sun H."/>
            <person name="Tunlid A."/>
            <person name="Henrissat B."/>
            <person name="Grigoriev I.V."/>
            <person name="Hibbett D.S."/>
            <person name="Martin F."/>
            <person name="Nordberg H.P."/>
            <person name="Cantor M.N."/>
            <person name="Hua S.X."/>
        </authorList>
    </citation>
    <scope>NUCLEOTIDE SEQUENCE [LARGE SCALE GENOMIC DNA]</scope>
    <source>
        <strain evidence="1 2">Foug A</strain>
    </source>
</reference>